<evidence type="ECO:0000256" key="1">
    <source>
        <dbReference type="PROSITE-ProRule" id="PRU00023"/>
    </source>
</evidence>
<dbReference type="EMBL" id="JAPWDQ010000003">
    <property type="protein sequence ID" value="KAJ5491750.1"/>
    <property type="molecule type" value="Genomic_DNA"/>
</dbReference>
<dbReference type="Proteomes" id="UP001148312">
    <property type="component" value="Unassembled WGS sequence"/>
</dbReference>
<organism evidence="2 3">
    <name type="scientific">Penicillium diatomitis</name>
    <dbReference type="NCBI Taxonomy" id="2819901"/>
    <lineage>
        <taxon>Eukaryota</taxon>
        <taxon>Fungi</taxon>
        <taxon>Dikarya</taxon>
        <taxon>Ascomycota</taxon>
        <taxon>Pezizomycotina</taxon>
        <taxon>Eurotiomycetes</taxon>
        <taxon>Eurotiomycetidae</taxon>
        <taxon>Eurotiales</taxon>
        <taxon>Aspergillaceae</taxon>
        <taxon>Penicillium</taxon>
    </lineage>
</organism>
<reference evidence="2" key="1">
    <citation type="submission" date="2022-12" db="EMBL/GenBank/DDBJ databases">
        <authorList>
            <person name="Petersen C."/>
        </authorList>
    </citation>
    <scope>NUCLEOTIDE SEQUENCE</scope>
    <source>
        <strain evidence="2">IBT 30728</strain>
    </source>
</reference>
<dbReference type="PROSITE" id="PS50088">
    <property type="entry name" value="ANK_REPEAT"/>
    <property type="match status" value="1"/>
</dbReference>
<evidence type="ECO:0000313" key="3">
    <source>
        <dbReference type="Proteomes" id="UP001148312"/>
    </source>
</evidence>
<evidence type="ECO:0000313" key="2">
    <source>
        <dbReference type="EMBL" id="KAJ5491750.1"/>
    </source>
</evidence>
<feature type="repeat" description="ANK" evidence="1">
    <location>
        <begin position="156"/>
        <end position="188"/>
    </location>
</feature>
<dbReference type="RefSeq" id="XP_056792878.1">
    <property type="nucleotide sequence ID" value="XM_056932919.1"/>
</dbReference>
<keyword evidence="3" id="KW-1185">Reference proteome</keyword>
<dbReference type="AlphaFoldDB" id="A0A9W9XGD5"/>
<dbReference type="SUPFAM" id="SSF48403">
    <property type="entry name" value="Ankyrin repeat"/>
    <property type="match status" value="1"/>
</dbReference>
<dbReference type="GeneID" id="81623168"/>
<gene>
    <name evidence="2" type="ORF">N7539_003317</name>
</gene>
<reference evidence="2" key="2">
    <citation type="journal article" date="2023" name="IMA Fungus">
        <title>Comparative genomic study of the Penicillium genus elucidates a diverse pangenome and 15 lateral gene transfer events.</title>
        <authorList>
            <person name="Petersen C."/>
            <person name="Sorensen T."/>
            <person name="Nielsen M.R."/>
            <person name="Sondergaard T.E."/>
            <person name="Sorensen J.L."/>
            <person name="Fitzpatrick D.A."/>
            <person name="Frisvad J.C."/>
            <person name="Nielsen K.L."/>
        </authorList>
    </citation>
    <scope>NUCLEOTIDE SEQUENCE</scope>
    <source>
        <strain evidence="2">IBT 30728</strain>
    </source>
</reference>
<dbReference type="Gene3D" id="1.25.40.20">
    <property type="entry name" value="Ankyrin repeat-containing domain"/>
    <property type="match status" value="1"/>
</dbReference>
<sequence>MQLVFSASFNLKYLLAKKSQSSLIAPAMDVLPPLITLRLNRVITLKFYFGPPQATLEVLYTCCVNGGVQSSCEITGSQDSSSESFDICDLQLCRIMTEAIKRNDSQFIQELLGHVVAIDPLYGLQALNTKAKEALEVFHKNRWDIINKPISELESISGTPLQKAAELGKADVSRYSVRKGSNLNILDAKGRTVVVYARILNQ</sequence>
<keyword evidence="1" id="KW-0040">ANK repeat</keyword>
<accession>A0A9W9XGD5</accession>
<proteinExistence type="predicted"/>
<dbReference type="InterPro" id="IPR002110">
    <property type="entry name" value="Ankyrin_rpt"/>
</dbReference>
<dbReference type="InterPro" id="IPR036770">
    <property type="entry name" value="Ankyrin_rpt-contain_sf"/>
</dbReference>
<protein>
    <submittedName>
        <fullName evidence="2">Uncharacterized protein</fullName>
    </submittedName>
</protein>
<name>A0A9W9XGD5_9EURO</name>
<comment type="caution">
    <text evidence="2">The sequence shown here is derived from an EMBL/GenBank/DDBJ whole genome shotgun (WGS) entry which is preliminary data.</text>
</comment>